<dbReference type="Pfam" id="PF04738">
    <property type="entry name" value="Lant_dehydr_N"/>
    <property type="match status" value="1"/>
</dbReference>
<feature type="domain" description="Lantibiotic dehydratase N-terminal" evidence="2">
    <location>
        <begin position="44"/>
        <end position="686"/>
    </location>
</feature>
<dbReference type="AlphaFoldDB" id="A0AAJ5BYL1"/>
<evidence type="ECO:0000259" key="3">
    <source>
        <dbReference type="Pfam" id="PF14028"/>
    </source>
</evidence>
<sequence length="1044" mass="121428">MSNFTNFDFYLLRTPRLPSKTVQEINGFYSKEEAWDYLMDLLKDQEILDSIYIASVPLFNEISLNLKNPYSPSGDKLLMSLIKYVNRMAGRATPYGKFSGVSFGKVENTSSNIKLSGDYCPTFRLDSEYLAHLINLVLKENSVKDQLLYYTNSTRFETKDRYYYIDFNENNYKRNYTWAWVANNPMLQQVLLLGEKGVKLSELATYLNRSGVDQERAENYLYKLLDLNLLINELEVSRIHNKAERILPKLRNLELPIQIRSLLDKLNDLLQNLNSGKTTLHESLIGKDIIDFGHGDRQHMFQIDLKVETKSNIINRKIFHNLAQELEELSVLNRGKTSSQLKSFYSKFQERYGERAIPLLEVLDPGRGIGYGSTSISVSEHSPLLFGLGMPNALQENNSDSNRLTQSIVDRILLGSIDTTPIDLNPNELQSLKSQGVDNELPAAFYALGNVLTFDRGLDNGDYFFNLQAVGGASSIPLMSRFCHLDGELEEKLKQCAKWEEEQMQNIILAEIVCLPDTKAGNILSRPSLFKYEIPIVGQCSVEKDFCINLDDLLVSIKEKKVILYSKRLGKQVIPRLSSAHNFHYQMVIYRFLCDLQFQYGYFDLTWHWGVLANSPFTPRITYKHIILARAKWNITRKSIDLSNIDDDKMRVSLLKKRFNLPDIISLTNGDNELIIDLRNSLSAGILLKQLEKTDIVLHEYLFQSYESPVIGVDGEQYNNEIIIPFKVKAPQKMINLKPRFESKVKRSFLPGTEWAYIKIYCNVMEGERLMSNQIRSLLHDLEKKNIIDKWFFIRYFDPDSHIRLRFRLKENNGEIGFQQLSICINHHLSKLLENKLIHRIVYDTYERELERYGMDNIEIFESIFHLDSQCVLKLLPLFKQGHGRHFRWLTGMLGVDHLFAAFGLDLSKKISLTTSLRDAFFNEFNIYNKLKFKLDRKYRENRSWVDKFFGLQYEDAQTINNILQERLKTIELNVDRLNCNRTDQNELFGLLSSLTHMFINRLFLTNQRENEMVIYHFLTKFYASSINRAKLDLSTTNSKKQPF</sequence>
<keyword evidence="1" id="KW-0175">Coiled coil</keyword>
<dbReference type="EMBL" id="LT906468">
    <property type="protein sequence ID" value="SNV38205.1"/>
    <property type="molecule type" value="Genomic_DNA"/>
</dbReference>
<gene>
    <name evidence="4" type="ORF">SAMEA4412673_00290</name>
</gene>
<dbReference type="NCBIfam" id="TIGR03891">
    <property type="entry name" value="thiopep_ocin"/>
    <property type="match status" value="1"/>
</dbReference>
<feature type="coiled-coil region" evidence="1">
    <location>
        <begin position="954"/>
        <end position="981"/>
    </location>
</feature>
<dbReference type="RefSeq" id="WP_093100898.1">
    <property type="nucleotide sequence ID" value="NZ_FNGK01000009.1"/>
</dbReference>
<organism evidence="4 5">
    <name type="scientific">Sphingobacterium mizutaii</name>
    <dbReference type="NCBI Taxonomy" id="1010"/>
    <lineage>
        <taxon>Bacteria</taxon>
        <taxon>Pseudomonadati</taxon>
        <taxon>Bacteroidota</taxon>
        <taxon>Sphingobacteriia</taxon>
        <taxon>Sphingobacteriales</taxon>
        <taxon>Sphingobacteriaceae</taxon>
        <taxon>Sphingobacterium</taxon>
    </lineage>
</organism>
<reference evidence="4 5" key="1">
    <citation type="submission" date="2017-06" db="EMBL/GenBank/DDBJ databases">
        <authorList>
            <consortium name="Pathogen Informatics"/>
        </authorList>
    </citation>
    <scope>NUCLEOTIDE SEQUENCE [LARGE SCALE GENOMIC DNA]</scope>
    <source>
        <strain evidence="4 5">NCTC12149</strain>
    </source>
</reference>
<dbReference type="KEGG" id="smiz:4412673_00290"/>
<evidence type="ECO:0000259" key="2">
    <source>
        <dbReference type="Pfam" id="PF04738"/>
    </source>
</evidence>
<evidence type="ECO:0000313" key="4">
    <source>
        <dbReference type="EMBL" id="SNV38205.1"/>
    </source>
</evidence>
<proteinExistence type="predicted"/>
<protein>
    <submittedName>
        <fullName evidence="4">Thiopeptide-type bacteriocin biosynthesis domain</fullName>
    </submittedName>
</protein>
<dbReference type="Proteomes" id="UP000215355">
    <property type="component" value="Chromosome 1"/>
</dbReference>
<evidence type="ECO:0000256" key="1">
    <source>
        <dbReference type="SAM" id="Coils"/>
    </source>
</evidence>
<accession>A0AAJ5BYL1</accession>
<evidence type="ECO:0000313" key="5">
    <source>
        <dbReference type="Proteomes" id="UP000215355"/>
    </source>
</evidence>
<name>A0AAJ5BYL1_9SPHI</name>
<dbReference type="InterPro" id="IPR006827">
    <property type="entry name" value="Lant_deHydtase_N"/>
</dbReference>
<dbReference type="InterPro" id="IPR023809">
    <property type="entry name" value="Thiopep_bacteriocin_synth_dom"/>
</dbReference>
<feature type="domain" description="Thiopeptide-type bacteriocin biosynthesis" evidence="3">
    <location>
        <begin position="755"/>
        <end position="1023"/>
    </location>
</feature>
<dbReference type="Pfam" id="PF14028">
    <property type="entry name" value="Lant_dehydr_C"/>
    <property type="match status" value="1"/>
</dbReference>